<dbReference type="Gene3D" id="1.25.10.10">
    <property type="entry name" value="Leucine-rich Repeat Variant"/>
    <property type="match status" value="2"/>
</dbReference>
<feature type="domain" description="Condensin complex subunit 1 C-terminal" evidence="2">
    <location>
        <begin position="26"/>
        <end position="105"/>
    </location>
</feature>
<accession>A0A2Z2MCQ9</accession>
<dbReference type="Pfam" id="PF12717">
    <property type="entry name" value="Cnd1"/>
    <property type="match status" value="1"/>
</dbReference>
<sequence>MGREEIILDKDGIRRDLMAWNIKEVVNLAGTYDKAFQILLDLLHDKNPMVRTNALQVIKELLKANSLNPERISLVVDDLVELARDKNERVSLKALEVLNLLLETGGISEEDYDKITDALVEIIKRGAPILSEYASEGLGKAGAKVVRIAKKLIGWLFSLIRSSEDRQVQSAAITALTEMAYRTEDSKVFNEIFDKMVDLVDHVDPYIQERALLSIDRMLSRPEMLTKRNKIKAVKKISKIKNSVRLASKASLLLEKLEKVSGEEEETLTPEEVKKKLEISEYGPEDVEKLLDAGKTDIVAELAKIDPIVMSMIIDMLNSDDPTRRMDALWVLSKTASQLTPTDAYSVLPVLGEFLKSRNPWARSTAAETLAEIYSLYPGTAQFFTSLLDVLLKSNREPDIEGALELIQALQKRMPTPEFQMAIVNILEGLLRRKESRATTLRFMAREAQSLIDLDYETLVRLENVLKEIYGEEGGKYDNIIASLIDLIDDLIRMKGGETESD</sequence>
<evidence type="ECO:0000256" key="1">
    <source>
        <dbReference type="ARBA" id="ARBA00022737"/>
    </source>
</evidence>
<dbReference type="InterPro" id="IPR032682">
    <property type="entry name" value="Cnd1_C"/>
</dbReference>
<dbReference type="InterPro" id="IPR011989">
    <property type="entry name" value="ARM-like"/>
</dbReference>
<dbReference type="SUPFAM" id="SSF48371">
    <property type="entry name" value="ARM repeat"/>
    <property type="match status" value="1"/>
</dbReference>
<organism evidence="3 4">
    <name type="scientific">Thermococcus profundus</name>
    <dbReference type="NCBI Taxonomy" id="49899"/>
    <lineage>
        <taxon>Archaea</taxon>
        <taxon>Methanobacteriati</taxon>
        <taxon>Methanobacteriota</taxon>
        <taxon>Thermococci</taxon>
        <taxon>Thermococcales</taxon>
        <taxon>Thermococcaceae</taxon>
        <taxon>Thermococcus</taxon>
    </lineage>
</organism>
<proteinExistence type="predicted"/>
<dbReference type="PANTHER" id="PTHR10648:SF4">
    <property type="entry name" value="PROTEIN PHOSPHATASE 2 (FORMERLY 2A), REGULATORY SUBUNIT A, BETA ISOFORM-RELATED"/>
    <property type="match status" value="1"/>
</dbReference>
<evidence type="ECO:0000259" key="2">
    <source>
        <dbReference type="Pfam" id="PF12717"/>
    </source>
</evidence>
<gene>
    <name evidence="3" type="ORF">A3L09_10440</name>
</gene>
<keyword evidence="4" id="KW-1185">Reference proteome</keyword>
<dbReference type="GO" id="GO:0005829">
    <property type="term" value="C:cytosol"/>
    <property type="evidence" value="ECO:0007669"/>
    <property type="project" value="TreeGrafter"/>
</dbReference>
<dbReference type="KEGG" id="tprf:A3L09_10440"/>
<reference evidence="3 4" key="1">
    <citation type="submission" date="2016-03" db="EMBL/GenBank/DDBJ databases">
        <title>Complete genome sequence of Thermococcus profundus strain DT5432.</title>
        <authorList>
            <person name="Oger P.M."/>
        </authorList>
    </citation>
    <scope>NUCLEOTIDE SEQUENCE [LARGE SCALE GENOMIC DNA]</scope>
    <source>
        <strain evidence="3 4">DT 5432</strain>
    </source>
</reference>
<dbReference type="OrthoDB" id="86026at2157"/>
<dbReference type="InterPro" id="IPR016024">
    <property type="entry name" value="ARM-type_fold"/>
</dbReference>
<protein>
    <recommendedName>
        <fullName evidence="2">Condensin complex subunit 1 C-terminal domain-containing protein</fullName>
    </recommendedName>
</protein>
<dbReference type="AlphaFoldDB" id="A0A2Z2MCQ9"/>
<dbReference type="InterPro" id="IPR051023">
    <property type="entry name" value="PP2A_Regulatory_Subunit_A"/>
</dbReference>
<dbReference type="EMBL" id="CP014862">
    <property type="protein sequence ID" value="ASJ03646.1"/>
    <property type="molecule type" value="Genomic_DNA"/>
</dbReference>
<keyword evidence="1" id="KW-0677">Repeat</keyword>
<evidence type="ECO:0000313" key="3">
    <source>
        <dbReference type="EMBL" id="ASJ03646.1"/>
    </source>
</evidence>
<name>A0A2Z2MCQ9_THEPR</name>
<dbReference type="PANTHER" id="PTHR10648">
    <property type="entry name" value="SERINE/THREONINE-PROTEIN PHOSPHATASE PP2A 65 KDA REGULATORY SUBUNIT"/>
    <property type="match status" value="1"/>
</dbReference>
<dbReference type="Proteomes" id="UP000250179">
    <property type="component" value="Chromosome"/>
</dbReference>
<dbReference type="GO" id="GO:0019888">
    <property type="term" value="F:protein phosphatase regulator activity"/>
    <property type="evidence" value="ECO:0007669"/>
    <property type="project" value="TreeGrafter"/>
</dbReference>
<dbReference type="GO" id="GO:0000159">
    <property type="term" value="C:protein phosphatase type 2A complex"/>
    <property type="evidence" value="ECO:0007669"/>
    <property type="project" value="TreeGrafter"/>
</dbReference>
<evidence type="ECO:0000313" key="4">
    <source>
        <dbReference type="Proteomes" id="UP000250179"/>
    </source>
</evidence>